<dbReference type="NCBIfam" id="NF011783">
    <property type="entry name" value="PRK15247.1"/>
    <property type="match status" value="1"/>
</dbReference>
<dbReference type="InterPro" id="IPR036937">
    <property type="entry name" value="Adhesion_dom_fimbrial_sf"/>
</dbReference>
<keyword evidence="4" id="KW-1185">Reference proteome</keyword>
<dbReference type="EMBL" id="PYKI01000309">
    <property type="protein sequence ID" value="TGE27778.1"/>
    <property type="molecule type" value="Genomic_DNA"/>
</dbReference>
<proteinExistence type="predicted"/>
<dbReference type="PROSITE" id="PS51257">
    <property type="entry name" value="PROKAR_LIPOPROTEIN"/>
    <property type="match status" value="1"/>
</dbReference>
<dbReference type="Gene3D" id="2.60.40.1090">
    <property type="entry name" value="Fimbrial-type adhesion domain"/>
    <property type="match status" value="1"/>
</dbReference>
<dbReference type="Pfam" id="PF00419">
    <property type="entry name" value="Fimbrial"/>
    <property type="match status" value="1"/>
</dbReference>
<dbReference type="Proteomes" id="UP000298196">
    <property type="component" value="Unassembled WGS sequence"/>
</dbReference>
<gene>
    <name evidence="3" type="ORF">C9F07_02100</name>
</gene>
<feature type="chain" id="PRO_5021408962" evidence="1">
    <location>
        <begin position="19"/>
        <end position="448"/>
    </location>
</feature>
<dbReference type="InterPro" id="IPR011228">
    <property type="entry name" value="UCP029766"/>
</dbReference>
<organism evidence="3 4">
    <name type="scientific">Salmonella enterica subsp. enterica serovar Poona</name>
    <dbReference type="NCBI Taxonomy" id="436295"/>
    <lineage>
        <taxon>Bacteria</taxon>
        <taxon>Pseudomonadati</taxon>
        <taxon>Pseudomonadota</taxon>
        <taxon>Gammaproteobacteria</taxon>
        <taxon>Enterobacterales</taxon>
        <taxon>Enterobacteriaceae</taxon>
        <taxon>Salmonella</taxon>
    </lineage>
</organism>
<dbReference type="InterPro" id="IPR008966">
    <property type="entry name" value="Adhesion_dom_sf"/>
</dbReference>
<name>A0A4Z0QCF6_SALET</name>
<evidence type="ECO:0000313" key="3">
    <source>
        <dbReference type="EMBL" id="TGE27778.1"/>
    </source>
</evidence>
<evidence type="ECO:0000313" key="4">
    <source>
        <dbReference type="Proteomes" id="UP000298196"/>
    </source>
</evidence>
<dbReference type="PIRSF" id="PIRSF029766">
    <property type="entry name" value="UCP029766"/>
    <property type="match status" value="1"/>
</dbReference>
<feature type="signal peptide" evidence="1">
    <location>
        <begin position="1"/>
        <end position="18"/>
    </location>
</feature>
<reference evidence="3 4" key="1">
    <citation type="submission" date="2018-03" db="EMBL/GenBank/DDBJ databases">
        <title>Non-Typhoidal Salmonella genome sequencing and assembly.</title>
        <authorList>
            <person name="Matchawe C."/>
        </authorList>
    </citation>
    <scope>NUCLEOTIDE SEQUENCE [LARGE SCALE GENOMIC DNA]</scope>
    <source>
        <strain evidence="3 4">22sa</strain>
    </source>
</reference>
<evidence type="ECO:0000259" key="2">
    <source>
        <dbReference type="Pfam" id="PF00419"/>
    </source>
</evidence>
<dbReference type="AlphaFoldDB" id="A0A4Z0QCF6"/>
<dbReference type="InterPro" id="IPR000259">
    <property type="entry name" value="Adhesion_dom_fimbrial"/>
</dbReference>
<sequence length="448" mass="48199">MLFSFRTLLFITSLFVSAGTWSSCINVTDKSALSDAAIKAGYTAQNWIGATDTNTGNIGLPTVISISNSETFQPSGTLLASGIGNFLTAATGTPYSSKQVLYRCDSADAGKLYEMYSTNGDSAFAGAFFTPEVEGAYYDVERNVAVRMTNLSTGEYYSRFWKERQLTADSWFQDDKYIYIPASAFSNVLYEMFKIDSRKYFAYQNPMDRDTWTQPRGYIAFKGPGLITERIQAGLDHASDYYGWPGYWPGAWSTYNSVTYVRGALCKITDYPAIVKIPPVAVGILAAGGNSQAPFHVSLECESGAVSSPRPTISAANVAMGFVVNQPTAVAVARRLGITASAGGLSWLLDAHYGDPGVASGVGIRIYNDAGTPINLLPDRIRTGIGNARGWYGYKDLTTRVSSGSVETYSGDFTASLEAIGGQTVTAGSVNAQLQASRRSVSGIYITL</sequence>
<accession>A0A4Z0QCF6</accession>
<keyword evidence="1" id="KW-0732">Signal</keyword>
<dbReference type="SUPFAM" id="SSF49401">
    <property type="entry name" value="Bacterial adhesins"/>
    <property type="match status" value="1"/>
</dbReference>
<comment type="caution">
    <text evidence="3">The sequence shown here is derived from an EMBL/GenBank/DDBJ whole genome shotgun (WGS) entry which is preliminary data.</text>
</comment>
<evidence type="ECO:0000256" key="1">
    <source>
        <dbReference type="SAM" id="SignalP"/>
    </source>
</evidence>
<dbReference type="GO" id="GO:0009289">
    <property type="term" value="C:pilus"/>
    <property type="evidence" value="ECO:0007669"/>
    <property type="project" value="InterPro"/>
</dbReference>
<feature type="domain" description="Fimbrial-type adhesion" evidence="2">
    <location>
        <begin position="260"/>
        <end position="435"/>
    </location>
</feature>
<protein>
    <submittedName>
        <fullName evidence="3">Fimbrial protein</fullName>
    </submittedName>
</protein>
<dbReference type="GO" id="GO:0007155">
    <property type="term" value="P:cell adhesion"/>
    <property type="evidence" value="ECO:0007669"/>
    <property type="project" value="InterPro"/>
</dbReference>